<accession>A0A1A9B7D6</accession>
<proteinExistence type="inferred from homology"/>
<protein>
    <submittedName>
        <fullName evidence="2">Sugar kinase of the NBD/HSP70 family, may contain an N-terminal HTH domain</fullName>
    </submittedName>
</protein>
<dbReference type="Gene3D" id="3.30.420.40">
    <property type="match status" value="2"/>
</dbReference>
<evidence type="ECO:0000313" key="3">
    <source>
        <dbReference type="Proteomes" id="UP000199558"/>
    </source>
</evidence>
<dbReference type="STRING" id="946078.GA0070622_1994"/>
<keyword evidence="3" id="KW-1185">Reference proteome</keyword>
<dbReference type="Gene3D" id="1.10.10.10">
    <property type="entry name" value="Winged helix-like DNA-binding domain superfamily/Winged helix DNA-binding domain"/>
    <property type="match status" value="1"/>
</dbReference>
<organism evidence="2 3">
    <name type="scientific">Micromonospora sediminicola</name>
    <dbReference type="NCBI Taxonomy" id="946078"/>
    <lineage>
        <taxon>Bacteria</taxon>
        <taxon>Bacillati</taxon>
        <taxon>Actinomycetota</taxon>
        <taxon>Actinomycetes</taxon>
        <taxon>Micromonosporales</taxon>
        <taxon>Micromonosporaceae</taxon>
        <taxon>Micromonospora</taxon>
    </lineage>
</organism>
<dbReference type="SUPFAM" id="SSF53067">
    <property type="entry name" value="Actin-like ATPase domain"/>
    <property type="match status" value="1"/>
</dbReference>
<dbReference type="Pfam" id="PF00480">
    <property type="entry name" value="ROK"/>
    <property type="match status" value="1"/>
</dbReference>
<dbReference type="Proteomes" id="UP000199558">
    <property type="component" value="Unassembled WGS sequence"/>
</dbReference>
<dbReference type="InterPro" id="IPR036390">
    <property type="entry name" value="WH_DNA-bd_sf"/>
</dbReference>
<dbReference type="InterPro" id="IPR000600">
    <property type="entry name" value="ROK"/>
</dbReference>
<dbReference type="SUPFAM" id="SSF46785">
    <property type="entry name" value="Winged helix' DNA-binding domain"/>
    <property type="match status" value="1"/>
</dbReference>
<dbReference type="RefSeq" id="WP_091572317.1">
    <property type="nucleotide sequence ID" value="NZ_FLRH01000003.1"/>
</dbReference>
<evidence type="ECO:0000313" key="2">
    <source>
        <dbReference type="EMBL" id="SBT65006.1"/>
    </source>
</evidence>
<dbReference type="InterPro" id="IPR036388">
    <property type="entry name" value="WH-like_DNA-bd_sf"/>
</dbReference>
<evidence type="ECO:0000256" key="1">
    <source>
        <dbReference type="ARBA" id="ARBA00006479"/>
    </source>
</evidence>
<dbReference type="OrthoDB" id="3189808at2"/>
<gene>
    <name evidence="2" type="ORF">GA0070622_1994</name>
</gene>
<dbReference type="AlphaFoldDB" id="A0A1A9B7D6"/>
<keyword evidence="2" id="KW-0808">Transferase</keyword>
<keyword evidence="2" id="KW-0418">Kinase</keyword>
<reference evidence="3" key="1">
    <citation type="submission" date="2016-06" db="EMBL/GenBank/DDBJ databases">
        <authorList>
            <person name="Varghese N."/>
            <person name="Submissions Spin"/>
        </authorList>
    </citation>
    <scope>NUCLEOTIDE SEQUENCE [LARGE SCALE GENOMIC DNA]</scope>
    <source>
        <strain evidence="3">DSM 45794</strain>
    </source>
</reference>
<dbReference type="EMBL" id="FLRH01000003">
    <property type="protein sequence ID" value="SBT65006.1"/>
    <property type="molecule type" value="Genomic_DNA"/>
</dbReference>
<comment type="similarity">
    <text evidence="1">Belongs to the ROK (NagC/XylR) family.</text>
</comment>
<sequence length="394" mass="40477">MPMVGPETADQARLLRLLRDDGPRSRVELVDVLGLPRARFAAEVDRLTELGLVETAGPAASRGGRRSSLLRVGAQVRFGAVLVGDGRLRVALTDGELNLLARHDEPVDVRVGPEAVVGRAVELLGKLRAEAGLARLTGVGVALPAPVAVRDGTPVSPPALPGWHRFPVRDTLAAELGCPVHVDNDANAMALGERHAGTGRPFDDFLYVKLGDAVGCGLVLGGTLYRGAASGAGDIGHLQLTEDGPLCGCGNTGCVEAYCGDAALVREAVTAVRAGRSTALADRLAEAGTLTVSDVAAAATEGDAAAQTLVRDAARRLGQVLVGLVSFVNPAIVIIGGTPPGIGPVLLAEIRGVVYRRSTPLATGSMPIVLSDLDDRAALIGAARLVSDQAFAAR</sequence>
<dbReference type="PANTHER" id="PTHR18964:SF173">
    <property type="entry name" value="GLUCOKINASE"/>
    <property type="match status" value="1"/>
</dbReference>
<dbReference type="InterPro" id="IPR043129">
    <property type="entry name" value="ATPase_NBD"/>
</dbReference>
<dbReference type="GO" id="GO:0016301">
    <property type="term" value="F:kinase activity"/>
    <property type="evidence" value="ECO:0007669"/>
    <property type="project" value="UniProtKB-KW"/>
</dbReference>
<name>A0A1A9B7D6_9ACTN</name>
<dbReference type="PANTHER" id="PTHR18964">
    <property type="entry name" value="ROK (REPRESSOR, ORF, KINASE) FAMILY"/>
    <property type="match status" value="1"/>
</dbReference>